<sequence>MNKNTETIHASKEEIRRYLLSYQHLAGTGEFPGGPSAFIRRAGCIQFDPLDTVGRNPDLVLQSRFPEYRKGDIDKLLYEDRVLFDVWDKNMAICAVEDWPYFSRFRNHFKPHAEKMKGAIKTITAYLEKNESACSSDFALEDKVPWHYGPQRTAKAALECMCYTGKAVVHHKKGTRRYYALAKNHIPGEFYSMKDPNTSDSAFYQWMVLRRVSSIGLLWNRGSDAWLGPVGFKSEGRSKAFETLAKKGSLIKILAEGISEPLFIAAENLPLLRAAREGAPLPETVRFIAPLDNLIWDRKLIKAIFNFDYTWEVYVPQNKRRYGYYVLPVLCGESFIGRIEMKTDRETDTLAVENFWPEEGVYAPGKHGKALDRGLERFAAYNRCTKITR</sequence>
<dbReference type="PANTHER" id="PTHR30528">
    <property type="entry name" value="CYTOPLASMIC PROTEIN"/>
    <property type="match status" value="1"/>
</dbReference>
<evidence type="ECO:0000313" key="1">
    <source>
        <dbReference type="EMBL" id="QQO09652.1"/>
    </source>
</evidence>
<dbReference type="RefSeq" id="WP_215626955.1">
    <property type="nucleotide sequence ID" value="NZ_CP067089.2"/>
</dbReference>
<dbReference type="InterPro" id="IPR009351">
    <property type="entry name" value="AlkZ-like"/>
</dbReference>
<accession>A0A7T7XNT7</accession>
<dbReference type="Proteomes" id="UP000595917">
    <property type="component" value="Chromosome"/>
</dbReference>
<dbReference type="Pfam" id="PF06224">
    <property type="entry name" value="AlkZ-like"/>
    <property type="match status" value="1"/>
</dbReference>
<name>A0A7T7XNT7_9SPIR</name>
<evidence type="ECO:0000313" key="2">
    <source>
        <dbReference type="Proteomes" id="UP000595917"/>
    </source>
</evidence>
<organism evidence="1 2">
    <name type="scientific">Breznakiella homolactica</name>
    <dbReference type="NCBI Taxonomy" id="2798577"/>
    <lineage>
        <taxon>Bacteria</taxon>
        <taxon>Pseudomonadati</taxon>
        <taxon>Spirochaetota</taxon>
        <taxon>Spirochaetia</taxon>
        <taxon>Spirochaetales</taxon>
        <taxon>Breznakiellaceae</taxon>
        <taxon>Breznakiella</taxon>
    </lineage>
</organism>
<dbReference type="EMBL" id="CP067089">
    <property type="protein sequence ID" value="QQO09652.1"/>
    <property type="molecule type" value="Genomic_DNA"/>
</dbReference>
<proteinExistence type="predicted"/>
<dbReference type="KEGG" id="bhc:JFL75_01660"/>
<dbReference type="PANTHER" id="PTHR30528:SF0">
    <property type="entry name" value="CYTOPLASMIC PROTEIN"/>
    <property type="match status" value="1"/>
</dbReference>
<protein>
    <submittedName>
        <fullName evidence="1">YcaQ family DNA glycosylase</fullName>
    </submittedName>
</protein>
<keyword evidence="2" id="KW-1185">Reference proteome</keyword>
<reference evidence="1" key="1">
    <citation type="submission" date="2021-01" db="EMBL/GenBank/DDBJ databases">
        <title>Description of Breznakiella homolactica.</title>
        <authorList>
            <person name="Song Y."/>
            <person name="Brune A."/>
        </authorList>
    </citation>
    <scope>NUCLEOTIDE SEQUENCE</scope>
    <source>
        <strain evidence="1">RmG30</strain>
    </source>
</reference>
<dbReference type="AlphaFoldDB" id="A0A7T7XNT7"/>
<gene>
    <name evidence="1" type="ORF">JFL75_01660</name>
</gene>